<reference evidence="2" key="1">
    <citation type="submission" date="2025-08" db="UniProtKB">
        <authorList>
            <consortium name="RefSeq"/>
        </authorList>
    </citation>
    <scope>IDENTIFICATION</scope>
    <source>
        <tissue evidence="2">Leaves</tissue>
    </source>
</reference>
<dbReference type="Gramene" id="Jr04_15980_p1">
    <property type="protein sequence ID" value="cds.Jr04_15980_p1"/>
    <property type="gene ID" value="Jr04_15980"/>
</dbReference>
<dbReference type="KEGG" id="jre:108998395"/>
<gene>
    <name evidence="2" type="primary">LOC108998395</name>
</gene>
<dbReference type="RefSeq" id="XP_018830485.2">
    <property type="nucleotide sequence ID" value="XM_018974940.2"/>
</dbReference>
<dbReference type="PANTHER" id="PTHR33710:SF13">
    <property type="entry name" value="ENDONUCLEASE_EXONUCLEASE_PHOSPHATASE FAMILY PROTEIN"/>
    <property type="match status" value="1"/>
</dbReference>
<proteinExistence type="predicted"/>
<evidence type="ECO:0000313" key="1">
    <source>
        <dbReference type="Proteomes" id="UP000235220"/>
    </source>
</evidence>
<dbReference type="SUPFAM" id="SSF56219">
    <property type="entry name" value="DNase I-like"/>
    <property type="match status" value="1"/>
</dbReference>
<dbReference type="InterPro" id="IPR036691">
    <property type="entry name" value="Endo/exonu/phosph_ase_sf"/>
</dbReference>
<name>A0A2I4FFQ7_JUGRE</name>
<protein>
    <submittedName>
        <fullName evidence="2">Uncharacterized protein LOC108998395</fullName>
    </submittedName>
</protein>
<organism evidence="1 2">
    <name type="scientific">Juglans regia</name>
    <name type="common">English walnut</name>
    <dbReference type="NCBI Taxonomy" id="51240"/>
    <lineage>
        <taxon>Eukaryota</taxon>
        <taxon>Viridiplantae</taxon>
        <taxon>Streptophyta</taxon>
        <taxon>Embryophyta</taxon>
        <taxon>Tracheophyta</taxon>
        <taxon>Spermatophyta</taxon>
        <taxon>Magnoliopsida</taxon>
        <taxon>eudicotyledons</taxon>
        <taxon>Gunneridae</taxon>
        <taxon>Pentapetalae</taxon>
        <taxon>rosids</taxon>
        <taxon>fabids</taxon>
        <taxon>Fagales</taxon>
        <taxon>Juglandaceae</taxon>
        <taxon>Juglans</taxon>
    </lineage>
</organism>
<dbReference type="STRING" id="51240.A0A2I4FFQ7"/>
<accession>A0A2I4FFQ7</accession>
<evidence type="ECO:0000313" key="2">
    <source>
        <dbReference type="RefSeq" id="XP_018830485.2"/>
    </source>
</evidence>
<dbReference type="AlphaFoldDB" id="A0A2I4FFQ7"/>
<sequence length="322" mass="36990">MEEFNACIDACGFVELAHHGNALSWCNGQEGNARQWARLDRALANLLFSESFPSTNLEYLNRKSSDHSPMVVKLSRFSPRHGPSPFKFQNMWCLHDAFQNCVKDVWERLVYESNLVKLAAKLKRTKIALRAWNVSVFGRIDQNIKQLEGRLVCLESQLQLNYSEDIESEYLISKLELEVWEKREKARLAQITKKKWLKERDKNSKFFHEVISQRRQSSSIAQMVLENGKVLSSPVVVHAGAVKYFQELLSEATETERTDLHGLMHPEVSLIENEKLCSSPMEEEVLAAIFSILQQSSLGPDGFGSSFIPPVGLQLKRMYWKR</sequence>
<dbReference type="Gene3D" id="3.60.10.10">
    <property type="entry name" value="Endonuclease/exonuclease/phosphatase"/>
    <property type="match status" value="1"/>
</dbReference>
<dbReference type="GeneID" id="108998395"/>
<keyword evidence="1" id="KW-1185">Reference proteome</keyword>
<dbReference type="PANTHER" id="PTHR33710">
    <property type="entry name" value="BNAC02G09200D PROTEIN"/>
    <property type="match status" value="1"/>
</dbReference>
<dbReference type="OrthoDB" id="1749972at2759"/>
<dbReference type="Proteomes" id="UP000235220">
    <property type="component" value="Chromosome 4"/>
</dbReference>